<evidence type="ECO:0000313" key="3">
    <source>
        <dbReference type="Proteomes" id="UP000254304"/>
    </source>
</evidence>
<dbReference type="Proteomes" id="UP000254304">
    <property type="component" value="Unassembled WGS sequence"/>
</dbReference>
<evidence type="ECO:0000313" key="2">
    <source>
        <dbReference type="EMBL" id="STQ44818.1"/>
    </source>
</evidence>
<gene>
    <name evidence="2" type="primary">narK_2</name>
    <name evidence="2" type="ORF">NCTC12157_02541</name>
</gene>
<proteinExistence type="predicted"/>
<keyword evidence="1" id="KW-0472">Membrane</keyword>
<dbReference type="Gene3D" id="1.20.1250.20">
    <property type="entry name" value="MFS general substrate transporter like domains"/>
    <property type="match status" value="1"/>
</dbReference>
<feature type="transmembrane region" description="Helical" evidence="1">
    <location>
        <begin position="39"/>
        <end position="63"/>
    </location>
</feature>
<protein>
    <submittedName>
        <fullName evidence="2">Nitrite facilitator 1</fullName>
    </submittedName>
</protein>
<organism evidence="2 3">
    <name type="scientific">Ewingella americana</name>
    <dbReference type="NCBI Taxonomy" id="41202"/>
    <lineage>
        <taxon>Bacteria</taxon>
        <taxon>Pseudomonadati</taxon>
        <taxon>Pseudomonadota</taxon>
        <taxon>Gammaproteobacteria</taxon>
        <taxon>Enterobacterales</taxon>
        <taxon>Yersiniaceae</taxon>
        <taxon>Ewingella</taxon>
    </lineage>
</organism>
<reference evidence="2 3" key="1">
    <citation type="submission" date="2018-06" db="EMBL/GenBank/DDBJ databases">
        <authorList>
            <consortium name="Pathogen Informatics"/>
            <person name="Doyle S."/>
        </authorList>
    </citation>
    <scope>NUCLEOTIDE SEQUENCE [LARGE SCALE GENOMIC DNA]</scope>
    <source>
        <strain evidence="2 3">NCTC12157</strain>
    </source>
</reference>
<keyword evidence="1" id="KW-0812">Transmembrane</keyword>
<accession>A0A377NDG2</accession>
<keyword evidence="1" id="KW-1133">Transmembrane helix</keyword>
<dbReference type="AlphaFoldDB" id="A0A377NDG2"/>
<dbReference type="InterPro" id="IPR036259">
    <property type="entry name" value="MFS_trans_sf"/>
</dbReference>
<dbReference type="EMBL" id="UGGO01000001">
    <property type="protein sequence ID" value="STQ44818.1"/>
    <property type="molecule type" value="Genomic_DNA"/>
</dbReference>
<evidence type="ECO:0000256" key="1">
    <source>
        <dbReference type="SAM" id="Phobius"/>
    </source>
</evidence>
<name>A0A377NDG2_9GAMM</name>
<sequence length="112" mass="12444">MPHTSAPPASKPSRLLQDWRPEDSAFWEKTGHKVASRNLWISVPSLLLGFCVWMLFSLVAVNLNKVGFNFTTDQLFMLTAIPSVSGAILRVPYSFMIPLFGGVAGLPSVRYF</sequence>